<comment type="caution">
    <text evidence="6">The sequence shown here is derived from an EMBL/GenBank/DDBJ whole genome shotgun (WGS) entry which is preliminary data.</text>
</comment>
<dbReference type="OrthoDB" id="5873721at2759"/>
<accession>A0A8S3YCN5</accession>
<dbReference type="GO" id="GO:0007605">
    <property type="term" value="P:sensory perception of sound"/>
    <property type="evidence" value="ECO:0007669"/>
    <property type="project" value="TreeGrafter"/>
</dbReference>
<evidence type="ECO:0000256" key="2">
    <source>
        <dbReference type="ARBA" id="ARBA00022692"/>
    </source>
</evidence>
<keyword evidence="2 5" id="KW-0812">Transmembrane</keyword>
<feature type="transmembrane region" description="Helical" evidence="5">
    <location>
        <begin position="177"/>
        <end position="200"/>
    </location>
</feature>
<dbReference type="Proteomes" id="UP000678393">
    <property type="component" value="Unassembled WGS sequence"/>
</dbReference>
<protein>
    <recommendedName>
        <fullName evidence="8">LHFPL tetraspan subfamily member 3 protein</fullName>
    </recommendedName>
</protein>
<evidence type="ECO:0000313" key="6">
    <source>
        <dbReference type="EMBL" id="CAG5115039.1"/>
    </source>
</evidence>
<evidence type="ECO:0000256" key="1">
    <source>
        <dbReference type="ARBA" id="ARBA00004141"/>
    </source>
</evidence>
<dbReference type="GO" id="GO:0005886">
    <property type="term" value="C:plasma membrane"/>
    <property type="evidence" value="ECO:0007669"/>
    <property type="project" value="TreeGrafter"/>
</dbReference>
<evidence type="ECO:0008006" key="8">
    <source>
        <dbReference type="Google" id="ProtNLM"/>
    </source>
</evidence>
<evidence type="ECO:0000256" key="3">
    <source>
        <dbReference type="ARBA" id="ARBA00022989"/>
    </source>
</evidence>
<keyword evidence="3 5" id="KW-1133">Transmembrane helix</keyword>
<comment type="subcellular location">
    <subcellularLocation>
        <location evidence="1">Membrane</location>
        <topology evidence="1">Multi-pass membrane protein</topology>
    </subcellularLocation>
</comment>
<keyword evidence="4 5" id="KW-0472">Membrane</keyword>
<reference evidence="6" key="1">
    <citation type="submission" date="2021-04" db="EMBL/GenBank/DDBJ databases">
        <authorList>
            <consortium name="Molecular Ecology Group"/>
        </authorList>
    </citation>
    <scope>NUCLEOTIDE SEQUENCE</scope>
</reference>
<dbReference type="Pfam" id="PF10242">
    <property type="entry name" value="L_HMGIC_fpl"/>
    <property type="match status" value="1"/>
</dbReference>
<evidence type="ECO:0000256" key="4">
    <source>
        <dbReference type="ARBA" id="ARBA00023136"/>
    </source>
</evidence>
<dbReference type="EMBL" id="CAJHNH020000069">
    <property type="protein sequence ID" value="CAG5115039.1"/>
    <property type="molecule type" value="Genomic_DNA"/>
</dbReference>
<dbReference type="AlphaFoldDB" id="A0A8S3YCN5"/>
<gene>
    <name evidence="6" type="ORF">CUNI_LOCUS597</name>
</gene>
<dbReference type="PANTHER" id="PTHR12489">
    <property type="entry name" value="LIPOMA HMGIC FUSION PARTNER-LIKE PROTEIN"/>
    <property type="match status" value="1"/>
</dbReference>
<evidence type="ECO:0000313" key="7">
    <source>
        <dbReference type="Proteomes" id="UP000678393"/>
    </source>
</evidence>
<evidence type="ECO:0000256" key="5">
    <source>
        <dbReference type="SAM" id="Phobius"/>
    </source>
</evidence>
<feature type="transmembrane region" description="Helical" evidence="5">
    <location>
        <begin position="21"/>
        <end position="46"/>
    </location>
</feature>
<proteinExistence type="predicted"/>
<dbReference type="Gene3D" id="1.20.140.150">
    <property type="match status" value="1"/>
</dbReference>
<dbReference type="InterPro" id="IPR019372">
    <property type="entry name" value="LHFPL"/>
</dbReference>
<organism evidence="6 7">
    <name type="scientific">Candidula unifasciata</name>
    <dbReference type="NCBI Taxonomy" id="100452"/>
    <lineage>
        <taxon>Eukaryota</taxon>
        <taxon>Metazoa</taxon>
        <taxon>Spiralia</taxon>
        <taxon>Lophotrochozoa</taxon>
        <taxon>Mollusca</taxon>
        <taxon>Gastropoda</taxon>
        <taxon>Heterobranchia</taxon>
        <taxon>Euthyneura</taxon>
        <taxon>Panpulmonata</taxon>
        <taxon>Eupulmonata</taxon>
        <taxon>Stylommatophora</taxon>
        <taxon>Helicina</taxon>
        <taxon>Helicoidea</taxon>
        <taxon>Geomitridae</taxon>
        <taxon>Candidula</taxon>
    </lineage>
</organism>
<feature type="transmembrane region" description="Helical" evidence="5">
    <location>
        <begin position="96"/>
        <end position="119"/>
    </location>
</feature>
<keyword evidence="7" id="KW-1185">Reference proteome</keyword>
<sequence>MDPKFNPEVLKIYYFRYMREYRAVAVLWGLLTIVWCILNVVCFIQPQWIGDTEDSDGFGHAGVYAHCFPEEPQFHRYVCNGTFGDFNQILNDPFRASTFFCGVAALLMLICVAALLLFFCFKKTAVFVFCGILELITAVFLFLACVIYPAGWNDTEILKICGPKAGQYTLGECGIRWAYILAILGIFDTGLLATLAFFLASKRARIEIYSTDDTIAKSEINAYSETLSKKSMPIQPQLMVVPGQGDIDGYSDNYSRISGKPMSRNGFQL</sequence>
<dbReference type="PANTHER" id="PTHR12489:SF1">
    <property type="entry name" value="LP10272P"/>
    <property type="match status" value="1"/>
</dbReference>
<name>A0A8S3YCN5_9EUPU</name>
<feature type="transmembrane region" description="Helical" evidence="5">
    <location>
        <begin position="126"/>
        <end position="150"/>
    </location>
</feature>